<dbReference type="CDD" id="cd02947">
    <property type="entry name" value="TRX_family"/>
    <property type="match status" value="1"/>
</dbReference>
<dbReference type="SUPFAM" id="SSF52833">
    <property type="entry name" value="Thioredoxin-like"/>
    <property type="match status" value="1"/>
</dbReference>
<sequence>MKSVPMTSIKTRCPSCHAMNRVPIERISESSVCGKCRHFLLDGLPVEGTVDNFQSIVNSDIPVVVDFWAPWCNPCVGFAPVFEQTAQERVQTVRFIKVDTEAQQTLAAQFQIRSIPTVMFFHRGQRLNLINGALPYSQFNTWLDESLKGV</sequence>
<organism evidence="9 10">
    <name type="scientific">Vibrio spartinae</name>
    <dbReference type="NCBI Taxonomy" id="1918945"/>
    <lineage>
        <taxon>Bacteria</taxon>
        <taxon>Pseudomonadati</taxon>
        <taxon>Pseudomonadota</taxon>
        <taxon>Gammaproteobacteria</taxon>
        <taxon>Vibrionales</taxon>
        <taxon>Vibrionaceae</taxon>
        <taxon>Vibrio</taxon>
    </lineage>
</organism>
<keyword evidence="9" id="KW-0560">Oxidoreductase</keyword>
<comment type="similarity">
    <text evidence="1">Belongs to the thioredoxin family.</text>
</comment>
<evidence type="ECO:0000256" key="6">
    <source>
        <dbReference type="NCBIfam" id="TIGR01068"/>
    </source>
</evidence>
<evidence type="ECO:0000259" key="7">
    <source>
        <dbReference type="PROSITE" id="PS51352"/>
    </source>
</evidence>
<proteinExistence type="inferred from homology"/>
<dbReference type="EMBL" id="CP046269">
    <property type="protein sequence ID" value="QMV16957.1"/>
    <property type="molecule type" value="Genomic_DNA"/>
</dbReference>
<dbReference type="InterPro" id="IPR036249">
    <property type="entry name" value="Thioredoxin-like_sf"/>
</dbReference>
<evidence type="ECO:0000313" key="11">
    <source>
        <dbReference type="Proteomes" id="UP000515264"/>
    </source>
</evidence>
<dbReference type="PROSITE" id="PS51352">
    <property type="entry name" value="THIOREDOXIN_2"/>
    <property type="match status" value="1"/>
</dbReference>
<dbReference type="NCBIfam" id="NF008229">
    <property type="entry name" value="PRK10996.1"/>
    <property type="match status" value="1"/>
</dbReference>
<keyword evidence="4" id="KW-1015">Disulfide bond</keyword>
<dbReference type="InterPro" id="IPR005746">
    <property type="entry name" value="Thioredoxin"/>
</dbReference>
<keyword evidence="3" id="KW-0249">Electron transport</keyword>
<keyword evidence="5" id="KW-0676">Redox-active center</keyword>
<dbReference type="Gene3D" id="3.40.30.10">
    <property type="entry name" value="Glutaredoxin"/>
    <property type="match status" value="1"/>
</dbReference>
<dbReference type="InterPro" id="IPR013766">
    <property type="entry name" value="Thioredoxin_domain"/>
</dbReference>
<dbReference type="NCBIfam" id="TIGR01068">
    <property type="entry name" value="thioredoxin"/>
    <property type="match status" value="1"/>
</dbReference>
<feature type="domain" description="Thioredoxin" evidence="7">
    <location>
        <begin position="18"/>
        <end position="148"/>
    </location>
</feature>
<accession>A0A1N6MBU5</accession>
<dbReference type="Proteomes" id="UP000515264">
    <property type="component" value="Chromosome 2"/>
</dbReference>
<dbReference type="Pfam" id="PF21352">
    <property type="entry name" value="Zn_ribbon_Thio2"/>
    <property type="match status" value="1"/>
</dbReference>
<dbReference type="Pfam" id="PF00085">
    <property type="entry name" value="Thioredoxin"/>
    <property type="match status" value="1"/>
</dbReference>
<reference evidence="8" key="2">
    <citation type="submission" date="2019-11" db="EMBL/GenBank/DDBJ databases">
        <authorList>
            <person name="January G."/>
            <person name="Bunk B."/>
        </authorList>
    </citation>
    <scope>NUCLEOTIDE SEQUENCE</scope>
    <source>
        <strain evidence="8">3.6</strain>
    </source>
</reference>
<gene>
    <name evidence="9" type="primary">trxC</name>
    <name evidence="9" type="ORF">VSP9026_04662</name>
    <name evidence="8" type="ORF">Vspart_04379</name>
</gene>
<evidence type="ECO:0000313" key="9">
    <source>
        <dbReference type="EMBL" id="SIO96837.1"/>
    </source>
</evidence>
<evidence type="ECO:0000256" key="3">
    <source>
        <dbReference type="ARBA" id="ARBA00022982"/>
    </source>
</evidence>
<protein>
    <recommendedName>
        <fullName evidence="6">Thioredoxin</fullName>
    </recommendedName>
</protein>
<dbReference type="PANTHER" id="PTHR45663:SF40">
    <property type="entry name" value="THIOREDOXIN 2"/>
    <property type="match status" value="1"/>
</dbReference>
<reference evidence="8 11" key="3">
    <citation type="journal article" date="2020" name="J. Nat. Prod.">
        <title>Genomics-Metabolomics Profiling Disclosed Marine Vibrio spartinae 3.6 as a Producer of a New Branched Side Chain Prodigiosin.</title>
        <authorList>
            <person name="Vitale G.A."/>
            <person name="Sciarretta M."/>
            <person name="Palma Esposito F."/>
            <person name="January G.G."/>
            <person name="Giaccio M."/>
            <person name="Bunk B."/>
            <person name="Sproer C."/>
            <person name="Bajerski F."/>
            <person name="Power D."/>
            <person name="Festa C."/>
            <person name="Monti M.C."/>
            <person name="D'Auria M.V."/>
            <person name="de Pascale D."/>
        </authorList>
    </citation>
    <scope>NUCLEOTIDE SEQUENCE [LARGE SCALE GENOMIC DNA]</scope>
    <source>
        <strain evidence="8 11">3.6</strain>
    </source>
</reference>
<dbReference type="FunFam" id="3.40.30.10:FF:000001">
    <property type="entry name" value="Thioredoxin"/>
    <property type="match status" value="1"/>
</dbReference>
<evidence type="ECO:0000256" key="2">
    <source>
        <dbReference type="ARBA" id="ARBA00022448"/>
    </source>
</evidence>
<evidence type="ECO:0000313" key="8">
    <source>
        <dbReference type="EMBL" id="QMV16957.1"/>
    </source>
</evidence>
<dbReference type="GO" id="GO:0005829">
    <property type="term" value="C:cytosol"/>
    <property type="evidence" value="ECO:0007669"/>
    <property type="project" value="TreeGrafter"/>
</dbReference>
<evidence type="ECO:0000313" key="10">
    <source>
        <dbReference type="Proteomes" id="UP000184774"/>
    </source>
</evidence>
<dbReference type="PRINTS" id="PR00421">
    <property type="entry name" value="THIOREDOXIN"/>
</dbReference>
<keyword evidence="11" id="KW-1185">Reference proteome</keyword>
<reference evidence="9 10" key="1">
    <citation type="submission" date="2016-12" db="EMBL/GenBank/DDBJ databases">
        <authorList>
            <person name="Song W.-J."/>
            <person name="Kurnit D.M."/>
        </authorList>
    </citation>
    <scope>NUCLEOTIDE SEQUENCE [LARGE SCALE GENOMIC DNA]</scope>
    <source>
        <strain evidence="9 10">CECT 9026</strain>
    </source>
</reference>
<dbReference type="EMBL" id="FSSB01000061">
    <property type="protein sequence ID" value="SIO96837.1"/>
    <property type="molecule type" value="Genomic_DNA"/>
</dbReference>
<name>A0A1N6MBU5_9VIBR</name>
<evidence type="ECO:0000256" key="5">
    <source>
        <dbReference type="ARBA" id="ARBA00023284"/>
    </source>
</evidence>
<dbReference type="Gene3D" id="2.30.30.380">
    <property type="entry name" value="Zn-finger domain of Sec23/24"/>
    <property type="match status" value="1"/>
</dbReference>
<evidence type="ECO:0000256" key="4">
    <source>
        <dbReference type="ARBA" id="ARBA00023157"/>
    </source>
</evidence>
<evidence type="ECO:0000256" key="1">
    <source>
        <dbReference type="ARBA" id="ARBA00008987"/>
    </source>
</evidence>
<dbReference type="AlphaFoldDB" id="A0A1N6MBU5"/>
<keyword evidence="2" id="KW-0813">Transport</keyword>
<dbReference type="Proteomes" id="UP000184774">
    <property type="component" value="Unassembled WGS sequence"/>
</dbReference>
<dbReference type="PANTHER" id="PTHR45663">
    <property type="entry name" value="GEO12009P1"/>
    <property type="match status" value="1"/>
</dbReference>
<dbReference type="GO" id="GO:0015035">
    <property type="term" value="F:protein-disulfide reductase activity"/>
    <property type="evidence" value="ECO:0007669"/>
    <property type="project" value="UniProtKB-UniRule"/>
</dbReference>
<dbReference type="InterPro" id="IPR049299">
    <property type="entry name" value="Thio2_N"/>
</dbReference>